<reference evidence="2" key="1">
    <citation type="journal article" date="2023" name="Nat. Plants">
        <title>Single-cell RNA sequencing provides a high-resolution roadmap for understanding the multicellular compartmentation of specialized metabolism.</title>
        <authorList>
            <person name="Sun S."/>
            <person name="Shen X."/>
            <person name="Li Y."/>
            <person name="Li Y."/>
            <person name="Wang S."/>
            <person name="Li R."/>
            <person name="Zhang H."/>
            <person name="Shen G."/>
            <person name="Guo B."/>
            <person name="Wei J."/>
            <person name="Xu J."/>
            <person name="St-Pierre B."/>
            <person name="Chen S."/>
            <person name="Sun C."/>
        </authorList>
    </citation>
    <scope>NUCLEOTIDE SEQUENCE [LARGE SCALE GENOMIC DNA]</scope>
</reference>
<comment type="caution">
    <text evidence="1">The sequence shown here is derived from an EMBL/GenBank/DDBJ whole genome shotgun (WGS) entry which is preliminary data.</text>
</comment>
<organism evidence="1 2">
    <name type="scientific">Catharanthus roseus</name>
    <name type="common">Madagascar periwinkle</name>
    <name type="synonym">Vinca rosea</name>
    <dbReference type="NCBI Taxonomy" id="4058"/>
    <lineage>
        <taxon>Eukaryota</taxon>
        <taxon>Viridiplantae</taxon>
        <taxon>Streptophyta</taxon>
        <taxon>Embryophyta</taxon>
        <taxon>Tracheophyta</taxon>
        <taxon>Spermatophyta</taxon>
        <taxon>Magnoliopsida</taxon>
        <taxon>eudicotyledons</taxon>
        <taxon>Gunneridae</taxon>
        <taxon>Pentapetalae</taxon>
        <taxon>asterids</taxon>
        <taxon>lamiids</taxon>
        <taxon>Gentianales</taxon>
        <taxon>Apocynaceae</taxon>
        <taxon>Rauvolfioideae</taxon>
        <taxon>Vinceae</taxon>
        <taxon>Catharanthinae</taxon>
        <taxon>Catharanthus</taxon>
    </lineage>
</organism>
<protein>
    <submittedName>
        <fullName evidence="1">Uncharacterized protein</fullName>
    </submittedName>
</protein>
<evidence type="ECO:0000313" key="2">
    <source>
        <dbReference type="Proteomes" id="UP001060085"/>
    </source>
</evidence>
<accession>A0ACC0BYK1</accession>
<gene>
    <name evidence="1" type="ORF">M9H77_08714</name>
</gene>
<evidence type="ECO:0000313" key="1">
    <source>
        <dbReference type="EMBL" id="KAI5677764.1"/>
    </source>
</evidence>
<sequence>MDIHGHIRHGGQEPYKHTGGSSGRKWANNLHSMNCILLLQPKNRSPKPDIVPSIANMTHSSKMDVTCSIRFQLRRFKIVGKLRALVTSLLKTPRTGLSVLKVVQLARIKQGNILEEKMSKFWHAAALSLTVAPSLQSLASYYWQHLGQTRPLSSAIGSTLPSPERVKPLNVKFMRLVPHRFSIRVWSYKIRNRE</sequence>
<keyword evidence="2" id="KW-1185">Reference proteome</keyword>
<proteinExistence type="predicted"/>
<dbReference type="EMBL" id="CM044702">
    <property type="protein sequence ID" value="KAI5677764.1"/>
    <property type="molecule type" value="Genomic_DNA"/>
</dbReference>
<name>A0ACC0BYK1_CATRO</name>
<dbReference type="Proteomes" id="UP001060085">
    <property type="component" value="Linkage Group LG02"/>
</dbReference>